<dbReference type="SUPFAM" id="SSF51735">
    <property type="entry name" value="NAD(P)-binding Rossmann-fold domains"/>
    <property type="match status" value="1"/>
</dbReference>
<name>A0A4Z1CK62_9ACTN</name>
<dbReference type="Gene3D" id="3.40.50.720">
    <property type="entry name" value="NAD(P)-binding Rossmann-like Domain"/>
    <property type="match status" value="1"/>
</dbReference>
<dbReference type="Proteomes" id="UP000297496">
    <property type="component" value="Unassembled WGS sequence"/>
</dbReference>
<comment type="similarity">
    <text evidence="1">Belongs to the short-chain dehydrogenases/reductases (SDR) family.</text>
</comment>
<keyword evidence="4" id="KW-1185">Reference proteome</keyword>
<dbReference type="OrthoDB" id="286404at2"/>
<evidence type="ECO:0000313" key="3">
    <source>
        <dbReference type="EMBL" id="TGN64913.1"/>
    </source>
</evidence>
<gene>
    <name evidence="3" type="ORF">EXE59_13780</name>
</gene>
<accession>A0A4Z1CK62</accession>
<protein>
    <submittedName>
        <fullName evidence="3">SDR family oxidoreductase</fullName>
    </submittedName>
</protein>
<sequence>MPRARREGRQGMTTSGSYDFTGYQVLVVGGTRGEGHTIASSFAECGASVTVTGTMILRSLYESDLSAFDYESVNLARQESIDHLAGTVNHIDVLVLAASCNLPYGLPPGERAFVAEATRSGLLGPTFLTTRLRLKLGQSPALGGGCVVNTGAVTSWLQLAATPEAAQRELVESTARAGDNWAGLGVRVNSVLQAQRSVLPRQYAPGSTASGGSRAAGGTMVRTAQPRVGDAVADATLFLASSAAARITGQTLRIS</sequence>
<evidence type="ECO:0000313" key="4">
    <source>
        <dbReference type="Proteomes" id="UP000297496"/>
    </source>
</evidence>
<comment type="caution">
    <text evidence="3">The sequence shown here is derived from an EMBL/GenBank/DDBJ whole genome shotgun (WGS) entry which is preliminary data.</text>
</comment>
<dbReference type="Pfam" id="PF13561">
    <property type="entry name" value="adh_short_C2"/>
    <property type="match status" value="1"/>
</dbReference>
<keyword evidence="2" id="KW-0560">Oxidoreductase</keyword>
<evidence type="ECO:0000256" key="2">
    <source>
        <dbReference type="ARBA" id="ARBA00023002"/>
    </source>
</evidence>
<dbReference type="InterPro" id="IPR002347">
    <property type="entry name" value="SDR_fam"/>
</dbReference>
<reference evidence="3 4" key="1">
    <citation type="submission" date="2019-04" db="EMBL/GenBank/DDBJ databases">
        <title>Three New Species of Nocardioides, Nocardioides euryhalodurans sp. nov., Nocardioides seonyuensis sp. nov. and Nocardioides eburneoflavus sp. nov. Isolated from Soil.</title>
        <authorList>
            <person name="Roh S.G."/>
            <person name="Lee C."/>
            <person name="Kim M.-K."/>
            <person name="Kim S.B."/>
        </authorList>
    </citation>
    <scope>NUCLEOTIDE SEQUENCE [LARGE SCALE GENOMIC DNA]</scope>
    <source>
        <strain evidence="3 4">MMS17-SY213</strain>
    </source>
</reference>
<dbReference type="InterPro" id="IPR036291">
    <property type="entry name" value="NAD(P)-bd_dom_sf"/>
</dbReference>
<dbReference type="AlphaFoldDB" id="A0A4Z1CK62"/>
<proteinExistence type="inferred from homology"/>
<evidence type="ECO:0000256" key="1">
    <source>
        <dbReference type="ARBA" id="ARBA00006484"/>
    </source>
</evidence>
<dbReference type="PANTHER" id="PTHR43477">
    <property type="entry name" value="DIHYDROANTICAPSIN 7-DEHYDROGENASE"/>
    <property type="match status" value="1"/>
</dbReference>
<dbReference type="GO" id="GO:0016491">
    <property type="term" value="F:oxidoreductase activity"/>
    <property type="evidence" value="ECO:0007669"/>
    <property type="project" value="UniProtKB-KW"/>
</dbReference>
<dbReference type="CDD" id="cd05233">
    <property type="entry name" value="SDR_c"/>
    <property type="match status" value="1"/>
</dbReference>
<dbReference type="PANTHER" id="PTHR43477:SF1">
    <property type="entry name" value="DIHYDROANTICAPSIN 7-DEHYDROGENASE"/>
    <property type="match status" value="1"/>
</dbReference>
<dbReference type="PRINTS" id="PR00081">
    <property type="entry name" value="GDHRDH"/>
</dbReference>
<dbReference type="EMBL" id="SRRO01000001">
    <property type="protein sequence ID" value="TGN64913.1"/>
    <property type="molecule type" value="Genomic_DNA"/>
</dbReference>
<dbReference type="InterPro" id="IPR051122">
    <property type="entry name" value="SDR_DHRS6-like"/>
</dbReference>
<organism evidence="3 4">
    <name type="scientific">Nocardioides eburneiflavus</name>
    <dbReference type="NCBI Taxonomy" id="2518372"/>
    <lineage>
        <taxon>Bacteria</taxon>
        <taxon>Bacillati</taxon>
        <taxon>Actinomycetota</taxon>
        <taxon>Actinomycetes</taxon>
        <taxon>Propionibacteriales</taxon>
        <taxon>Nocardioidaceae</taxon>
        <taxon>Nocardioides</taxon>
    </lineage>
</organism>